<protein>
    <submittedName>
        <fullName evidence="1">Uncharacterized protein</fullName>
    </submittedName>
</protein>
<name>A0A8J3QT93_9ACTN</name>
<dbReference type="Proteomes" id="UP000642748">
    <property type="component" value="Unassembled WGS sequence"/>
</dbReference>
<evidence type="ECO:0000313" key="1">
    <source>
        <dbReference type="EMBL" id="GIH16064.1"/>
    </source>
</evidence>
<dbReference type="RefSeq" id="WP_203919659.1">
    <property type="nucleotide sequence ID" value="NZ_BONZ01000039.1"/>
</dbReference>
<gene>
    <name evidence="1" type="ORF">Raf01_42360</name>
</gene>
<reference evidence="1" key="1">
    <citation type="submission" date="2021-01" db="EMBL/GenBank/DDBJ databases">
        <title>Whole genome shotgun sequence of Rugosimonospora africana NBRC 104875.</title>
        <authorList>
            <person name="Komaki H."/>
            <person name="Tamura T."/>
        </authorList>
    </citation>
    <scope>NUCLEOTIDE SEQUENCE</scope>
    <source>
        <strain evidence="1">NBRC 104875</strain>
    </source>
</reference>
<dbReference type="EMBL" id="BONZ01000039">
    <property type="protein sequence ID" value="GIH16064.1"/>
    <property type="molecule type" value="Genomic_DNA"/>
</dbReference>
<comment type="caution">
    <text evidence="1">The sequence shown here is derived from an EMBL/GenBank/DDBJ whole genome shotgun (WGS) entry which is preliminary data.</text>
</comment>
<accession>A0A8J3QT93</accession>
<keyword evidence="2" id="KW-1185">Reference proteome</keyword>
<dbReference type="AlphaFoldDB" id="A0A8J3QT93"/>
<proteinExistence type="predicted"/>
<evidence type="ECO:0000313" key="2">
    <source>
        <dbReference type="Proteomes" id="UP000642748"/>
    </source>
</evidence>
<sequence length="164" mass="18394">MRLYKEALRQRESSARLLNAERLTTYIDFTEVVDRWASAIGTIEMIDVDPDSDEAQRDPAVVTCEAAAAKANAVLTRFRLVHEEDAVRFADAVYSWILHWANDVVDGLWPSTHPGADQHHLFDLGFIESDLHRAVADEVGMSKDDLAALTRTEPRKLGGTGKRF</sequence>
<organism evidence="1 2">
    <name type="scientific">Rugosimonospora africana</name>
    <dbReference type="NCBI Taxonomy" id="556532"/>
    <lineage>
        <taxon>Bacteria</taxon>
        <taxon>Bacillati</taxon>
        <taxon>Actinomycetota</taxon>
        <taxon>Actinomycetes</taxon>
        <taxon>Micromonosporales</taxon>
        <taxon>Micromonosporaceae</taxon>
        <taxon>Rugosimonospora</taxon>
    </lineage>
</organism>